<dbReference type="STRING" id="554055.A0A2P6UZA6"/>
<feature type="transmembrane region" description="Helical" evidence="9">
    <location>
        <begin position="351"/>
        <end position="384"/>
    </location>
</feature>
<protein>
    <submittedName>
        <fullName evidence="11">Amino acid transporter</fullName>
    </submittedName>
</protein>
<keyword evidence="3" id="KW-0813">Transport</keyword>
<comment type="caution">
    <text evidence="11">The sequence shown here is derived from an EMBL/GenBank/DDBJ whole genome shotgun (WGS) entry which is preliminary data.</text>
</comment>
<feature type="domain" description="Amino acid transporter transmembrane" evidence="10">
    <location>
        <begin position="65"/>
        <end position="454"/>
    </location>
</feature>
<dbReference type="Proteomes" id="UP000239649">
    <property type="component" value="Unassembled WGS sequence"/>
</dbReference>
<feature type="transmembrane region" description="Helical" evidence="9">
    <location>
        <begin position="265"/>
        <end position="285"/>
    </location>
</feature>
<evidence type="ECO:0000256" key="6">
    <source>
        <dbReference type="ARBA" id="ARBA00022989"/>
    </source>
</evidence>
<evidence type="ECO:0000256" key="4">
    <source>
        <dbReference type="ARBA" id="ARBA00022692"/>
    </source>
</evidence>
<name>A0A2P6UZA6_9CHLO</name>
<accession>A0A2P6UZA6</accession>
<evidence type="ECO:0000256" key="3">
    <source>
        <dbReference type="ARBA" id="ARBA00022448"/>
    </source>
</evidence>
<sequence length="487" mass="51395">MEESKGLLEPLLAGQPRSTRQQFAAPPAPPLGGDVEAAGGGGGGGGAAWAGARELIEEPPVQYVQSSLWDTTINLTNAILGAGMLAMPRAFAGLGVLGGAVCVAAVGVLTHASIVLMLRPTERSRKLTYAAVMEHDWGRAAGIAVRLTIILGSAGFLVLYLIILADLLVGSAHYSGIIPDLWPGLTDPLPWYFRRTAVLTWATLCVAPALAPKTLGGVAPISVLKVACTAMCVASLVVLCCALVAQGRLPAFNWLPQLSLFGDSWAERIQNMLAIVPVLMTAFVCQMSVHPLVQDLRDYTPLRMRMAVASSLLITGLIYAVMGAAGLMVFGEGVKGDVLTNMNIDDVTDILWGNVPLAMGFVATVKVAMALSLVLSFPITLWPMRQDIIETLSETLGTHQQLTPAAYYSLTYISLLLIYLLAISISSAYQMVGLIGSVTGTAMGFFFPGMLALRDPGGGWRLRALGWCLLAAGALLTVIGITSMDED</sequence>
<reference evidence="11 12" key="1">
    <citation type="journal article" date="2018" name="Plant J.">
        <title>Genome sequences of Chlorella sorokiniana UTEX 1602 and Micractinium conductrix SAG 241.80: implications to maltose excretion by a green alga.</title>
        <authorList>
            <person name="Arriola M.B."/>
            <person name="Velmurugan N."/>
            <person name="Zhang Y."/>
            <person name="Plunkett M.H."/>
            <person name="Hondzo H."/>
            <person name="Barney B.M."/>
        </authorList>
    </citation>
    <scope>NUCLEOTIDE SEQUENCE [LARGE SCALE GENOMIC DNA]</scope>
    <source>
        <strain evidence="11 12">SAG 241.80</strain>
    </source>
</reference>
<feature type="region of interest" description="Disordered" evidence="8">
    <location>
        <begin position="1"/>
        <end position="46"/>
    </location>
</feature>
<keyword evidence="7 9" id="KW-0472">Membrane</keyword>
<comment type="similarity">
    <text evidence="2">Belongs to the amino acid/polyamine transporter 2 family.</text>
</comment>
<keyword evidence="4 9" id="KW-0812">Transmembrane</keyword>
<evidence type="ECO:0000256" key="9">
    <source>
        <dbReference type="SAM" id="Phobius"/>
    </source>
</evidence>
<feature type="transmembrane region" description="Helical" evidence="9">
    <location>
        <begin position="465"/>
        <end position="484"/>
    </location>
</feature>
<feature type="transmembrane region" description="Helical" evidence="9">
    <location>
        <begin position="405"/>
        <end position="425"/>
    </location>
</feature>
<keyword evidence="12" id="KW-1185">Reference proteome</keyword>
<dbReference type="GO" id="GO:0016020">
    <property type="term" value="C:membrane"/>
    <property type="evidence" value="ECO:0007669"/>
    <property type="project" value="UniProtKB-SubCell"/>
</dbReference>
<evidence type="ECO:0000256" key="2">
    <source>
        <dbReference type="ARBA" id="ARBA00008066"/>
    </source>
</evidence>
<gene>
    <name evidence="11" type="ORF">C2E20_9135</name>
</gene>
<keyword evidence="6 9" id="KW-1133">Transmembrane helix</keyword>
<dbReference type="PANTHER" id="PTHR22950">
    <property type="entry name" value="AMINO ACID TRANSPORTER"/>
    <property type="match status" value="1"/>
</dbReference>
<evidence type="ECO:0000313" key="11">
    <source>
        <dbReference type="EMBL" id="PSC67167.1"/>
    </source>
</evidence>
<proteinExistence type="inferred from homology"/>
<evidence type="ECO:0000256" key="5">
    <source>
        <dbReference type="ARBA" id="ARBA00022970"/>
    </source>
</evidence>
<evidence type="ECO:0000256" key="8">
    <source>
        <dbReference type="SAM" id="MobiDB-lite"/>
    </source>
</evidence>
<feature type="transmembrane region" description="Helical" evidence="9">
    <location>
        <begin position="431"/>
        <end position="453"/>
    </location>
</feature>
<comment type="subcellular location">
    <subcellularLocation>
        <location evidence="1">Membrane</location>
        <topology evidence="1">Multi-pass membrane protein</topology>
    </subcellularLocation>
</comment>
<evidence type="ECO:0000256" key="1">
    <source>
        <dbReference type="ARBA" id="ARBA00004141"/>
    </source>
</evidence>
<dbReference type="OrthoDB" id="508788at2759"/>
<evidence type="ECO:0000259" key="10">
    <source>
        <dbReference type="Pfam" id="PF01490"/>
    </source>
</evidence>
<feature type="transmembrane region" description="Helical" evidence="9">
    <location>
        <begin position="306"/>
        <end position="331"/>
    </location>
</feature>
<dbReference type="PANTHER" id="PTHR22950:SF458">
    <property type="entry name" value="SODIUM-COUPLED NEUTRAL AMINO ACID TRANSPORTER 11-RELATED"/>
    <property type="match status" value="1"/>
</dbReference>
<evidence type="ECO:0000256" key="7">
    <source>
        <dbReference type="ARBA" id="ARBA00023136"/>
    </source>
</evidence>
<evidence type="ECO:0000313" key="12">
    <source>
        <dbReference type="Proteomes" id="UP000239649"/>
    </source>
</evidence>
<feature type="transmembrane region" description="Helical" evidence="9">
    <location>
        <begin position="223"/>
        <end position="245"/>
    </location>
</feature>
<feature type="transmembrane region" description="Helical" evidence="9">
    <location>
        <begin position="149"/>
        <end position="172"/>
    </location>
</feature>
<dbReference type="EMBL" id="LHPF02000081">
    <property type="protein sequence ID" value="PSC67167.1"/>
    <property type="molecule type" value="Genomic_DNA"/>
</dbReference>
<dbReference type="InterPro" id="IPR013057">
    <property type="entry name" value="AA_transpt_TM"/>
</dbReference>
<feature type="transmembrane region" description="Helical" evidence="9">
    <location>
        <begin position="90"/>
        <end position="118"/>
    </location>
</feature>
<dbReference type="GO" id="GO:0015179">
    <property type="term" value="F:L-amino acid transmembrane transporter activity"/>
    <property type="evidence" value="ECO:0007669"/>
    <property type="project" value="TreeGrafter"/>
</dbReference>
<organism evidence="11 12">
    <name type="scientific">Micractinium conductrix</name>
    <dbReference type="NCBI Taxonomy" id="554055"/>
    <lineage>
        <taxon>Eukaryota</taxon>
        <taxon>Viridiplantae</taxon>
        <taxon>Chlorophyta</taxon>
        <taxon>core chlorophytes</taxon>
        <taxon>Trebouxiophyceae</taxon>
        <taxon>Chlorellales</taxon>
        <taxon>Chlorellaceae</taxon>
        <taxon>Chlorella clade</taxon>
        <taxon>Micractinium</taxon>
    </lineage>
</organism>
<keyword evidence="5" id="KW-0029">Amino-acid transport</keyword>
<feature type="transmembrane region" description="Helical" evidence="9">
    <location>
        <begin position="192"/>
        <end position="211"/>
    </location>
</feature>
<dbReference type="Pfam" id="PF01490">
    <property type="entry name" value="Aa_trans"/>
    <property type="match status" value="1"/>
</dbReference>
<dbReference type="AlphaFoldDB" id="A0A2P6UZA6"/>